<evidence type="ECO:0000313" key="2">
    <source>
        <dbReference type="Proteomes" id="UP000647241"/>
    </source>
</evidence>
<evidence type="ECO:0000313" key="1">
    <source>
        <dbReference type="EMBL" id="GGG86403.1"/>
    </source>
</evidence>
<dbReference type="Gene3D" id="1.10.10.1150">
    <property type="entry name" value="Coenzyme PQQ synthesis protein D (PqqD)"/>
    <property type="match status" value="1"/>
</dbReference>
<dbReference type="RefSeq" id="WP_188555337.1">
    <property type="nucleotide sequence ID" value="NZ_BMGT01000004.1"/>
</dbReference>
<comment type="caution">
    <text evidence="1">The sequence shown here is derived from an EMBL/GenBank/DDBJ whole genome shotgun (WGS) entry which is preliminary data.</text>
</comment>
<dbReference type="EMBL" id="BMGT01000004">
    <property type="protein sequence ID" value="GGG86403.1"/>
    <property type="molecule type" value="Genomic_DNA"/>
</dbReference>
<evidence type="ECO:0008006" key="3">
    <source>
        <dbReference type="Google" id="ProtNLM"/>
    </source>
</evidence>
<name>A0A917MB29_9BACT</name>
<proteinExistence type="predicted"/>
<accession>A0A917MB29</accession>
<sequence length="91" mass="9850">MLAPSPQLTSVVTTDGAVILDAKQNLVISIDPIGGYIWDRLGKGQSVESIVLDLVTDTGAMPEVVERDVQEFLADLFARHLLVDSSGRRTK</sequence>
<keyword evidence="2" id="KW-1185">Reference proteome</keyword>
<reference evidence="1" key="2">
    <citation type="submission" date="2020-09" db="EMBL/GenBank/DDBJ databases">
        <authorList>
            <person name="Sun Q."/>
            <person name="Zhou Y."/>
        </authorList>
    </citation>
    <scope>NUCLEOTIDE SEQUENCE</scope>
    <source>
        <strain evidence="1">CGMCC 1.12997</strain>
    </source>
</reference>
<dbReference type="Proteomes" id="UP000647241">
    <property type="component" value="Unassembled WGS sequence"/>
</dbReference>
<protein>
    <recommendedName>
        <fullName evidence="3">Coenzyme PQQ synthesis protein D (PqqD)</fullName>
    </recommendedName>
</protein>
<reference evidence="1" key="1">
    <citation type="journal article" date="2014" name="Int. J. Syst. Evol. Microbiol.">
        <title>Complete genome sequence of Corynebacterium casei LMG S-19264T (=DSM 44701T), isolated from a smear-ripened cheese.</title>
        <authorList>
            <consortium name="US DOE Joint Genome Institute (JGI-PGF)"/>
            <person name="Walter F."/>
            <person name="Albersmeier A."/>
            <person name="Kalinowski J."/>
            <person name="Ruckert C."/>
        </authorList>
    </citation>
    <scope>NUCLEOTIDE SEQUENCE</scope>
    <source>
        <strain evidence="1">CGMCC 1.12997</strain>
    </source>
</reference>
<dbReference type="Pfam" id="PF05402">
    <property type="entry name" value="PqqD"/>
    <property type="match status" value="1"/>
</dbReference>
<dbReference type="AlphaFoldDB" id="A0A917MB29"/>
<dbReference type="InterPro" id="IPR008792">
    <property type="entry name" value="PQQD"/>
</dbReference>
<gene>
    <name evidence="1" type="ORF">GCM10011585_32910</name>
</gene>
<dbReference type="InterPro" id="IPR041881">
    <property type="entry name" value="PqqD_sf"/>
</dbReference>
<organism evidence="1 2">
    <name type="scientific">Edaphobacter dinghuensis</name>
    <dbReference type="NCBI Taxonomy" id="1560005"/>
    <lineage>
        <taxon>Bacteria</taxon>
        <taxon>Pseudomonadati</taxon>
        <taxon>Acidobacteriota</taxon>
        <taxon>Terriglobia</taxon>
        <taxon>Terriglobales</taxon>
        <taxon>Acidobacteriaceae</taxon>
        <taxon>Edaphobacter</taxon>
    </lineage>
</organism>